<dbReference type="Proteomes" id="UP000289738">
    <property type="component" value="Chromosome A04"/>
</dbReference>
<evidence type="ECO:0000313" key="3">
    <source>
        <dbReference type="Proteomes" id="UP000289738"/>
    </source>
</evidence>
<sequence length="191" mass="22197">MTYRSHAPKRHRFTTFPNLSNSRALILRLHRNGEWVERKKERLRAIASNGVSSNSRRSGGGGREDQFAASSIPNGKDSKDGISPKCFCRENTIMFLLKTRNNPNRLFMGCPFYKVFLWLDEHIARIGMTETRYLGKKKIGDVEEHYGKQDMKIRITYLEKRIIVLEMKKNSIEWCIRVIFIVSVVVLSCKN</sequence>
<dbReference type="EMBL" id="SDMP01000004">
    <property type="protein sequence ID" value="RYR61056.1"/>
    <property type="molecule type" value="Genomic_DNA"/>
</dbReference>
<keyword evidence="3" id="KW-1185">Reference proteome</keyword>
<evidence type="ECO:0000313" key="2">
    <source>
        <dbReference type="EMBL" id="RYR61056.1"/>
    </source>
</evidence>
<evidence type="ECO:0000256" key="1">
    <source>
        <dbReference type="SAM" id="MobiDB-lite"/>
    </source>
</evidence>
<organism evidence="2 3">
    <name type="scientific">Arachis hypogaea</name>
    <name type="common">Peanut</name>
    <dbReference type="NCBI Taxonomy" id="3818"/>
    <lineage>
        <taxon>Eukaryota</taxon>
        <taxon>Viridiplantae</taxon>
        <taxon>Streptophyta</taxon>
        <taxon>Embryophyta</taxon>
        <taxon>Tracheophyta</taxon>
        <taxon>Spermatophyta</taxon>
        <taxon>Magnoliopsida</taxon>
        <taxon>eudicotyledons</taxon>
        <taxon>Gunneridae</taxon>
        <taxon>Pentapetalae</taxon>
        <taxon>rosids</taxon>
        <taxon>fabids</taxon>
        <taxon>Fabales</taxon>
        <taxon>Fabaceae</taxon>
        <taxon>Papilionoideae</taxon>
        <taxon>50 kb inversion clade</taxon>
        <taxon>dalbergioids sensu lato</taxon>
        <taxon>Dalbergieae</taxon>
        <taxon>Pterocarpus clade</taxon>
        <taxon>Arachis</taxon>
    </lineage>
</organism>
<protein>
    <submittedName>
        <fullName evidence="2">Uncharacterized protein</fullName>
    </submittedName>
</protein>
<reference evidence="2 3" key="1">
    <citation type="submission" date="2019-01" db="EMBL/GenBank/DDBJ databases">
        <title>Sequencing of cultivated peanut Arachis hypogaea provides insights into genome evolution and oil improvement.</title>
        <authorList>
            <person name="Chen X."/>
        </authorList>
    </citation>
    <scope>NUCLEOTIDE SEQUENCE [LARGE SCALE GENOMIC DNA]</scope>
    <source>
        <strain evidence="3">cv. Fuhuasheng</strain>
        <tissue evidence="2">Leaves</tissue>
    </source>
</reference>
<feature type="region of interest" description="Disordered" evidence="1">
    <location>
        <begin position="47"/>
        <end position="77"/>
    </location>
</feature>
<feature type="compositionally biased region" description="Low complexity" evidence="1">
    <location>
        <begin position="48"/>
        <end position="57"/>
    </location>
</feature>
<proteinExistence type="predicted"/>
<dbReference type="AlphaFoldDB" id="A0A445DCZ3"/>
<gene>
    <name evidence="2" type="ORF">Ahy_A04g018158</name>
</gene>
<comment type="caution">
    <text evidence="2">The sequence shown here is derived from an EMBL/GenBank/DDBJ whole genome shotgun (WGS) entry which is preliminary data.</text>
</comment>
<name>A0A445DCZ3_ARAHY</name>
<accession>A0A445DCZ3</accession>